<dbReference type="SMART" id="SM00979">
    <property type="entry name" value="TIFY"/>
    <property type="match status" value="1"/>
</dbReference>
<dbReference type="Pfam" id="PF09425">
    <property type="entry name" value="Jas_motif"/>
    <property type="match status" value="1"/>
</dbReference>
<sequence length="269" mass="29241">MANLAQNSCKSPDQISSFAKKCNLLSQYLKEKGSFGDISLGINGKAPEVKGPETSGSPATTLNLLTNMENSSEHITFRQKPVASSNMMKSMDFFPQFVRFSPSNYTEDAINKADNHLRKSSTMDPGTAQMTIFYAGKLTVFNDIPADKAKEIMALATKGSSISPNGFPSDPSIIKVNSANSVAALDSNNAQQRLHLQSEAPNGSDVPHATRASLHRFFSKRKERVSARAPYQIHNPTHDLPSSSRPEEGSNPLLALNEGQSSKQLELKL</sequence>
<dbReference type="GO" id="GO:2000022">
    <property type="term" value="P:regulation of jasmonic acid mediated signaling pathway"/>
    <property type="evidence" value="ECO:0007669"/>
    <property type="project" value="UniProtKB-UniRule"/>
</dbReference>
<dbReference type="GO" id="GO:0009611">
    <property type="term" value="P:response to wounding"/>
    <property type="evidence" value="ECO:0007669"/>
    <property type="project" value="UniProtKB-UniRule"/>
</dbReference>
<dbReference type="GO" id="GO:0005634">
    <property type="term" value="C:nucleus"/>
    <property type="evidence" value="ECO:0007669"/>
    <property type="project" value="UniProtKB-SubCell"/>
</dbReference>
<feature type="domain" description="Tify" evidence="4">
    <location>
        <begin position="123"/>
        <end position="158"/>
    </location>
</feature>
<comment type="subcellular location">
    <subcellularLocation>
        <location evidence="2">Nucleus</location>
    </subcellularLocation>
</comment>
<dbReference type="EMBL" id="KT164690">
    <property type="protein sequence ID" value="AKT94819.1"/>
    <property type="molecule type" value="mRNA"/>
</dbReference>
<evidence type="ECO:0000256" key="1">
    <source>
        <dbReference type="ARBA" id="ARBA00008614"/>
    </source>
</evidence>
<dbReference type="InterPro" id="IPR040390">
    <property type="entry name" value="TIFY/JAZ"/>
</dbReference>
<keyword evidence="2" id="KW-1184">Jasmonic acid signaling pathway</keyword>
<evidence type="ECO:0000256" key="3">
    <source>
        <dbReference type="SAM" id="MobiDB-lite"/>
    </source>
</evidence>
<reference evidence="5" key="1">
    <citation type="submission" date="2015-06" db="EMBL/GenBank/DDBJ databases">
        <title>Association study reveal Pto-Wuschela gene regulatory network.</title>
        <authorList>
            <person name="Zhang D."/>
            <person name="Yang X."/>
        </authorList>
    </citation>
    <scope>NUCLEOTIDE SEQUENCE</scope>
</reference>
<feature type="compositionally biased region" description="Polar residues" evidence="3">
    <location>
        <begin position="258"/>
        <end position="269"/>
    </location>
</feature>
<accession>A0A172CCH7</accession>
<evidence type="ECO:0000313" key="5">
    <source>
        <dbReference type="EMBL" id="AKT94819.1"/>
    </source>
</evidence>
<organism evidence="5">
    <name type="scientific">Populus tomentosa</name>
    <name type="common">Chinese white poplar</name>
    <dbReference type="NCBI Taxonomy" id="118781"/>
    <lineage>
        <taxon>Eukaryota</taxon>
        <taxon>Viridiplantae</taxon>
        <taxon>Streptophyta</taxon>
        <taxon>Embryophyta</taxon>
        <taxon>Tracheophyta</taxon>
        <taxon>Spermatophyta</taxon>
        <taxon>Magnoliopsida</taxon>
        <taxon>eudicotyledons</taxon>
        <taxon>Gunneridae</taxon>
        <taxon>Pentapetalae</taxon>
        <taxon>rosids</taxon>
        <taxon>fabids</taxon>
        <taxon>Malpighiales</taxon>
        <taxon>Salicaceae</taxon>
        <taxon>Saliceae</taxon>
        <taxon>Populus</taxon>
    </lineage>
</organism>
<feature type="region of interest" description="Disordered" evidence="3">
    <location>
        <begin position="225"/>
        <end position="269"/>
    </location>
</feature>
<dbReference type="GO" id="GO:0031347">
    <property type="term" value="P:regulation of defense response"/>
    <property type="evidence" value="ECO:0007669"/>
    <property type="project" value="UniProtKB-UniRule"/>
</dbReference>
<dbReference type="AlphaFoldDB" id="A0A172CCH7"/>
<comment type="similarity">
    <text evidence="1 2">Belongs to the TIFY/JAZ family.</text>
</comment>
<keyword evidence="2" id="KW-0539">Nucleus</keyword>
<protein>
    <recommendedName>
        <fullName evidence="2">Protein TIFY</fullName>
    </recommendedName>
    <alternativeName>
        <fullName evidence="2">Jasmonate ZIM domain-containing protein</fullName>
    </alternativeName>
</protein>
<evidence type="ECO:0000256" key="2">
    <source>
        <dbReference type="RuleBase" id="RU369065"/>
    </source>
</evidence>
<evidence type="ECO:0000259" key="4">
    <source>
        <dbReference type="PROSITE" id="PS51320"/>
    </source>
</evidence>
<dbReference type="Pfam" id="PF06200">
    <property type="entry name" value="tify"/>
    <property type="match status" value="1"/>
</dbReference>
<proteinExistence type="evidence at transcript level"/>
<dbReference type="PANTHER" id="PTHR33077:SF52">
    <property type="entry name" value="PROTEIN TIFY 11D"/>
    <property type="match status" value="1"/>
</dbReference>
<dbReference type="PROSITE" id="PS51320">
    <property type="entry name" value="TIFY"/>
    <property type="match status" value="1"/>
</dbReference>
<name>A0A172CCH7_POPTO</name>
<dbReference type="InterPro" id="IPR018467">
    <property type="entry name" value="CCT_CS"/>
</dbReference>
<comment type="domain">
    <text evidence="2">The jas domain is required for interaction with COI1.</text>
</comment>
<dbReference type="PANTHER" id="PTHR33077">
    <property type="entry name" value="PROTEIN TIFY 4A-RELATED-RELATED"/>
    <property type="match status" value="1"/>
</dbReference>
<comment type="function">
    <text evidence="2">Repressor of jasmonate responses.</text>
</comment>
<dbReference type="InterPro" id="IPR010399">
    <property type="entry name" value="Tify_dom"/>
</dbReference>